<feature type="region of interest" description="Disordered" evidence="1">
    <location>
        <begin position="102"/>
        <end position="129"/>
    </location>
</feature>
<sequence length="199" mass="20962">MDTIVKNAPPRIYLNLGNLPPGEFEFASLHEVSWCADKQGDNDVEYGLVARVSPDERAAFQRAVDAGGKVIPAYGERGDMVALYADQLDAIVADAVRASASQTGIRMPDNSGPAARKAPSPDGPLERPFNDVMTEISAVRPLLDQFIQARGGDISGIGYADLLAFASTVHRETLSGACVAVPAHGADGESRPATRTGNA</sequence>
<protein>
    <submittedName>
        <fullName evidence="2">Uncharacterized protein</fullName>
    </submittedName>
</protein>
<dbReference type="RefSeq" id="WP_221306596.1">
    <property type="nucleotide sequence ID" value="NZ_JACIII010000013.1"/>
</dbReference>
<name>A0AAW3V4D9_9BURK</name>
<dbReference type="Proteomes" id="UP000518681">
    <property type="component" value="Unassembled WGS sequence"/>
</dbReference>
<accession>A0AAW3V4D9</accession>
<comment type="caution">
    <text evidence="2">The sequence shown here is derived from an EMBL/GenBank/DDBJ whole genome shotgun (WGS) entry which is preliminary data.</text>
</comment>
<proteinExistence type="predicted"/>
<organism evidence="2 3">
    <name type="scientific">Paraburkholderia fungorum</name>
    <dbReference type="NCBI Taxonomy" id="134537"/>
    <lineage>
        <taxon>Bacteria</taxon>
        <taxon>Pseudomonadati</taxon>
        <taxon>Pseudomonadota</taxon>
        <taxon>Betaproteobacteria</taxon>
        <taxon>Burkholderiales</taxon>
        <taxon>Burkholderiaceae</taxon>
        <taxon>Paraburkholderia</taxon>
    </lineage>
</organism>
<evidence type="ECO:0000313" key="2">
    <source>
        <dbReference type="EMBL" id="MBB6204250.1"/>
    </source>
</evidence>
<reference evidence="2 3" key="1">
    <citation type="submission" date="2020-08" db="EMBL/GenBank/DDBJ databases">
        <title>Genomic Encyclopedia of Type Strains, Phase IV (KMG-V): Genome sequencing to study the core and pangenomes of soil and plant-associated prokaryotes.</title>
        <authorList>
            <person name="Whitman W."/>
        </authorList>
    </citation>
    <scope>NUCLEOTIDE SEQUENCE [LARGE SCALE GENOMIC DNA]</scope>
    <source>
        <strain evidence="2 3">SEMIA 4013</strain>
    </source>
</reference>
<dbReference type="AlphaFoldDB" id="A0AAW3V4D9"/>
<dbReference type="EMBL" id="JACIIK010000009">
    <property type="protein sequence ID" value="MBB6204250.1"/>
    <property type="molecule type" value="Genomic_DNA"/>
</dbReference>
<gene>
    <name evidence="2" type="ORF">GGD69_005144</name>
</gene>
<evidence type="ECO:0000256" key="1">
    <source>
        <dbReference type="SAM" id="MobiDB-lite"/>
    </source>
</evidence>
<evidence type="ECO:0000313" key="3">
    <source>
        <dbReference type="Proteomes" id="UP000518681"/>
    </source>
</evidence>